<dbReference type="PROSITE" id="PS50005">
    <property type="entry name" value="TPR"/>
    <property type="match status" value="1"/>
</dbReference>
<dbReference type="Proteomes" id="UP000673447">
    <property type="component" value="Unassembled WGS sequence"/>
</dbReference>
<dbReference type="AlphaFoldDB" id="A0A940X4X3"/>
<organism evidence="7 8">
    <name type="scientific">Pseudoxanthomonas helianthi</name>
    <dbReference type="NCBI Taxonomy" id="1453541"/>
    <lineage>
        <taxon>Bacteria</taxon>
        <taxon>Pseudomonadati</taxon>
        <taxon>Pseudomonadota</taxon>
        <taxon>Gammaproteobacteria</taxon>
        <taxon>Lysobacterales</taxon>
        <taxon>Lysobacteraceae</taxon>
        <taxon>Pseudoxanthomonas</taxon>
    </lineage>
</organism>
<gene>
    <name evidence="7" type="primary">ybgF</name>
    <name evidence="2" type="synonym">cpoB</name>
    <name evidence="7" type="ORF">J5837_09135</name>
</gene>
<dbReference type="Gene3D" id="1.20.5.110">
    <property type="match status" value="1"/>
</dbReference>
<keyword evidence="1 2" id="KW-0732">Signal</keyword>
<dbReference type="EMBL" id="JAGKTC010000002">
    <property type="protein sequence ID" value="MBP3984580.1"/>
    <property type="molecule type" value="Genomic_DNA"/>
</dbReference>
<protein>
    <recommendedName>
        <fullName evidence="2">Cell division coordinator CpoB</fullName>
    </recommendedName>
</protein>
<evidence type="ECO:0000256" key="3">
    <source>
        <dbReference type="PROSITE-ProRule" id="PRU00339"/>
    </source>
</evidence>
<dbReference type="Pfam" id="PF13525">
    <property type="entry name" value="YfiO"/>
    <property type="match status" value="1"/>
</dbReference>
<proteinExistence type="inferred from homology"/>
<dbReference type="Pfam" id="PF16331">
    <property type="entry name" value="TolA_bind_tri"/>
    <property type="match status" value="1"/>
</dbReference>
<dbReference type="InterPro" id="IPR032519">
    <property type="entry name" value="YbgF_tri"/>
</dbReference>
<dbReference type="NCBIfam" id="TIGR02795">
    <property type="entry name" value="tol_pal_ybgF"/>
    <property type="match status" value="1"/>
</dbReference>
<name>A0A940X4X3_9GAMM</name>
<dbReference type="Gene3D" id="1.25.40.10">
    <property type="entry name" value="Tetratricopeptide repeat domain"/>
    <property type="match status" value="1"/>
</dbReference>
<dbReference type="GO" id="GO:0030288">
    <property type="term" value="C:outer membrane-bounded periplasmic space"/>
    <property type="evidence" value="ECO:0007669"/>
    <property type="project" value="UniProtKB-UniRule"/>
</dbReference>
<feature type="chain" id="PRO_5038199853" description="Cell division coordinator CpoB" evidence="2">
    <location>
        <begin position="23"/>
        <end position="269"/>
    </location>
</feature>
<evidence type="ECO:0000313" key="8">
    <source>
        <dbReference type="Proteomes" id="UP000673447"/>
    </source>
</evidence>
<feature type="coiled-coil region" evidence="2">
    <location>
        <begin position="44"/>
        <end position="78"/>
    </location>
</feature>
<dbReference type="InterPro" id="IPR019734">
    <property type="entry name" value="TPR_rpt"/>
</dbReference>
<keyword evidence="2" id="KW-0574">Periplasm</keyword>
<evidence type="ECO:0000259" key="6">
    <source>
        <dbReference type="Pfam" id="PF16331"/>
    </source>
</evidence>
<keyword evidence="8" id="KW-1185">Reference proteome</keyword>
<comment type="function">
    <text evidence="2">Mediates coordination of peptidoglycan synthesis and outer membrane constriction during cell division.</text>
</comment>
<reference evidence="7" key="1">
    <citation type="journal article" date="2016" name="Int. J. Syst. Evol. Microbiol.">
        <title>Pseudoxanthomonas helianthi sp. nov., isolated from roots of Jerusalem artichoke (Helianthus tuberosus).</title>
        <authorList>
            <person name="Kittiwongwattana C."/>
            <person name="Thawai C."/>
        </authorList>
    </citation>
    <scope>NUCLEOTIDE SEQUENCE</scope>
    <source>
        <strain evidence="7">110414</strain>
    </source>
</reference>
<accession>A0A940X4X3</accession>
<evidence type="ECO:0000256" key="4">
    <source>
        <dbReference type="SAM" id="MobiDB-lite"/>
    </source>
</evidence>
<dbReference type="InterPro" id="IPR034706">
    <property type="entry name" value="CpoB"/>
</dbReference>
<dbReference type="GO" id="GO:0043093">
    <property type="term" value="P:FtsZ-dependent cytokinesis"/>
    <property type="evidence" value="ECO:0007669"/>
    <property type="project" value="UniProtKB-UniRule"/>
</dbReference>
<dbReference type="HAMAP" id="MF_02066">
    <property type="entry name" value="CpoB"/>
    <property type="match status" value="1"/>
</dbReference>
<evidence type="ECO:0000259" key="5">
    <source>
        <dbReference type="Pfam" id="PF13525"/>
    </source>
</evidence>
<reference evidence="7" key="2">
    <citation type="submission" date="2021-03" db="EMBL/GenBank/DDBJ databases">
        <authorList>
            <person name="Cao W."/>
        </authorList>
    </citation>
    <scope>NUCLEOTIDE SEQUENCE</scope>
    <source>
        <strain evidence="7">110414</strain>
    </source>
</reference>
<keyword evidence="3" id="KW-0802">TPR repeat</keyword>
<evidence type="ECO:0000256" key="1">
    <source>
        <dbReference type="ARBA" id="ARBA00022729"/>
    </source>
</evidence>
<dbReference type="SUPFAM" id="SSF48452">
    <property type="entry name" value="TPR-like"/>
    <property type="match status" value="1"/>
</dbReference>
<comment type="similarity">
    <text evidence="2">Belongs to the CpoB family.</text>
</comment>
<comment type="caution">
    <text evidence="7">The sequence shown here is derived from an EMBL/GenBank/DDBJ whole genome shotgun (WGS) entry which is preliminary data.</text>
</comment>
<dbReference type="InterPro" id="IPR039565">
    <property type="entry name" value="BamD-like"/>
</dbReference>
<dbReference type="GO" id="GO:0070206">
    <property type="term" value="P:protein trimerization"/>
    <property type="evidence" value="ECO:0007669"/>
    <property type="project" value="InterPro"/>
</dbReference>
<feature type="signal peptide" evidence="2">
    <location>
        <begin position="1"/>
        <end position="22"/>
    </location>
</feature>
<comment type="subcellular location">
    <subcellularLocation>
        <location evidence="2">Periplasm</location>
    </subcellularLocation>
</comment>
<dbReference type="RefSeq" id="WP_210536450.1">
    <property type="nucleotide sequence ID" value="NZ_JAGKTC010000002.1"/>
</dbReference>
<dbReference type="InterPro" id="IPR014162">
    <property type="entry name" value="CpoB_C"/>
</dbReference>
<evidence type="ECO:0000313" key="7">
    <source>
        <dbReference type="EMBL" id="MBP3984580.1"/>
    </source>
</evidence>
<dbReference type="InterPro" id="IPR011990">
    <property type="entry name" value="TPR-like_helical_dom_sf"/>
</dbReference>
<keyword evidence="2" id="KW-0175">Coiled coil</keyword>
<feature type="repeat" description="TPR" evidence="3">
    <location>
        <begin position="179"/>
        <end position="212"/>
    </location>
</feature>
<evidence type="ECO:0000256" key="2">
    <source>
        <dbReference type="HAMAP-Rule" id="MF_02066"/>
    </source>
</evidence>
<feature type="domain" description="Outer membrane lipoprotein BamD-like" evidence="5">
    <location>
        <begin position="140"/>
        <end position="262"/>
    </location>
</feature>
<keyword evidence="2" id="KW-0131">Cell cycle</keyword>
<sequence length="269" mass="28961" precursor="true">MPSFRPLPLFLIAAALAVPAHAQRPSLADRVAALEARGNNTQANSDLLNQLNQVRSELAQQRELVEQLQNQVEQLKQSGRDQYLDLDGRLNRLEGGAPVAPAAQGSTTAPAAPPVAPPSTRTAEAAPAVHGDAGALAKAGDERAAYDAAFDALRKGNYVDSAQLFQSFLQMYPSGVYAPNALYWLGESYYVTGNYPLAMQQFQSLIDRYPTHDKAAGALLKLGLSEYGLGKMDAAERTLGDVVSKYPGSDVARAADDRLKAIQLRRNLR</sequence>
<keyword evidence="2" id="KW-0132">Cell division</keyword>
<feature type="region of interest" description="Disordered" evidence="4">
    <location>
        <begin position="95"/>
        <end position="127"/>
    </location>
</feature>
<feature type="domain" description="YbgF trimerisation" evidence="6">
    <location>
        <begin position="26"/>
        <end position="98"/>
    </location>
</feature>